<dbReference type="AlphaFoldDB" id="A0A167H8D5"/>
<accession>A0A167H8D5</accession>
<name>A0A167H8D5_9GAMM</name>
<dbReference type="EMBL" id="AUXT01000024">
    <property type="protein sequence ID" value="KZN57749.1"/>
    <property type="molecule type" value="Genomic_DNA"/>
</dbReference>
<gene>
    <name evidence="1" type="ORF">N482_04420</name>
</gene>
<proteinExistence type="predicted"/>
<reference evidence="1 2" key="1">
    <citation type="submission" date="2013-07" db="EMBL/GenBank/DDBJ databases">
        <title>Comparative Genomic and Metabolomic Analysis of Twelve Strains of Pseudoalteromonas luteoviolacea.</title>
        <authorList>
            <person name="Vynne N.G."/>
            <person name="Mansson M."/>
            <person name="Gram L."/>
        </authorList>
    </citation>
    <scope>NUCLEOTIDE SEQUENCE [LARGE SCALE GENOMIC DNA]</scope>
    <source>
        <strain evidence="1 2">NCIMB 1942</strain>
    </source>
</reference>
<evidence type="ECO:0000313" key="2">
    <source>
        <dbReference type="Proteomes" id="UP000076587"/>
    </source>
</evidence>
<comment type="caution">
    <text evidence="1">The sequence shown here is derived from an EMBL/GenBank/DDBJ whole genome shotgun (WGS) entry which is preliminary data.</text>
</comment>
<sequence>MFHDADGNAMATYITDSVGFFSQDVPAGAEHASVLGVEDYGNNRVGTGNTGKVRKIHTALEISEGAQLETIEFFDVTGSCPCQDVTVDFSELAVTHSDYNISKFGSGIIEGYQDSTSVCGHNPKLYYSISQSGYDMSRLAVIDVPKASSSVVVTGSDFAHDSVNVPTAHFAEKSKVHVNGLDSVGEKILLNYDNASEHSNLKIYPSLSSINELLNYKSVLTYPEELPVIHSWGVIANLDNVGKTNEFALPEAQFELAGELTKAVLMQEQGEVYTYNFTGLDTRLQHATITMNFELLGSPYKNLQWSFSSALNSEIPKLTFGEEFQASNKSVTRSASLHLSGYDGAPMNVVDYRQYVQKHLGKTSLGDKVFISTTQRLQMN</sequence>
<protein>
    <submittedName>
        <fullName evidence="1">Uncharacterized protein</fullName>
    </submittedName>
</protein>
<organism evidence="1 2">
    <name type="scientific">Pseudoalteromonas luteoviolacea NCIMB 1942</name>
    <dbReference type="NCBI Taxonomy" id="1365253"/>
    <lineage>
        <taxon>Bacteria</taxon>
        <taxon>Pseudomonadati</taxon>
        <taxon>Pseudomonadota</taxon>
        <taxon>Gammaproteobacteria</taxon>
        <taxon>Alteromonadales</taxon>
        <taxon>Pseudoalteromonadaceae</taxon>
        <taxon>Pseudoalteromonas</taxon>
    </lineage>
</organism>
<dbReference type="Proteomes" id="UP000076587">
    <property type="component" value="Unassembled WGS sequence"/>
</dbReference>
<dbReference type="PATRIC" id="fig|1365253.3.peg.548"/>
<evidence type="ECO:0000313" key="1">
    <source>
        <dbReference type="EMBL" id="KZN57749.1"/>
    </source>
</evidence>